<organism evidence="2 3">
    <name type="scientific">Dactylosporangium aurantiacum</name>
    <dbReference type="NCBI Taxonomy" id="35754"/>
    <lineage>
        <taxon>Bacteria</taxon>
        <taxon>Bacillati</taxon>
        <taxon>Actinomycetota</taxon>
        <taxon>Actinomycetes</taxon>
        <taxon>Micromonosporales</taxon>
        <taxon>Micromonosporaceae</taxon>
        <taxon>Dactylosporangium</taxon>
    </lineage>
</organism>
<keyword evidence="2" id="KW-0067">ATP-binding</keyword>
<dbReference type="PANTHER" id="PTHR35526">
    <property type="entry name" value="ANTI-SIGMA-F FACTOR RSBW-RELATED"/>
    <property type="match status" value="1"/>
</dbReference>
<dbReference type="SUPFAM" id="SSF55874">
    <property type="entry name" value="ATPase domain of HSP90 chaperone/DNA topoisomerase II/histidine kinase"/>
    <property type="match status" value="1"/>
</dbReference>
<dbReference type="PANTHER" id="PTHR35526:SF3">
    <property type="entry name" value="ANTI-SIGMA-F FACTOR RSBW"/>
    <property type="match status" value="1"/>
</dbReference>
<dbReference type="EMBL" id="CP073767">
    <property type="protein sequence ID" value="UWZ58948.1"/>
    <property type="molecule type" value="Genomic_DNA"/>
</dbReference>
<dbReference type="KEGG" id="daur:Daura_23955"/>
<evidence type="ECO:0000313" key="2">
    <source>
        <dbReference type="EMBL" id="UWZ58948.1"/>
    </source>
</evidence>
<evidence type="ECO:0000313" key="3">
    <source>
        <dbReference type="Proteomes" id="UP001058003"/>
    </source>
</evidence>
<dbReference type="InterPro" id="IPR036890">
    <property type="entry name" value="HATPase_C_sf"/>
</dbReference>
<dbReference type="Gene3D" id="3.30.750.24">
    <property type="entry name" value="STAS domain"/>
    <property type="match status" value="1"/>
</dbReference>
<dbReference type="Gene3D" id="3.30.565.10">
    <property type="entry name" value="Histidine kinase-like ATPase, C-terminal domain"/>
    <property type="match status" value="1"/>
</dbReference>
<dbReference type="RefSeq" id="WP_052387426.1">
    <property type="nucleotide sequence ID" value="NZ_CP073767.1"/>
</dbReference>
<evidence type="ECO:0000259" key="1">
    <source>
        <dbReference type="PROSITE" id="PS50801"/>
    </source>
</evidence>
<name>A0A9Q9IU03_9ACTN</name>
<dbReference type="InterPro" id="IPR050267">
    <property type="entry name" value="Anti-sigma-factor_SerPK"/>
</dbReference>
<dbReference type="SUPFAM" id="SSF52091">
    <property type="entry name" value="SpoIIaa-like"/>
    <property type="match status" value="1"/>
</dbReference>
<dbReference type="AlphaFoldDB" id="A0A9Q9IU03"/>
<dbReference type="PROSITE" id="PS50801">
    <property type="entry name" value="STAS"/>
    <property type="match status" value="1"/>
</dbReference>
<reference evidence="2" key="1">
    <citation type="submission" date="2021-04" db="EMBL/GenBank/DDBJ databases">
        <title>Dactylosporangium aurantiacum NRRL B-8018 full assembly.</title>
        <authorList>
            <person name="Hartkoorn R.C."/>
            <person name="Beaudoing E."/>
            <person name="Hot D."/>
        </authorList>
    </citation>
    <scope>NUCLEOTIDE SEQUENCE</scope>
    <source>
        <strain evidence="2">NRRL B-8018</strain>
    </source>
</reference>
<dbReference type="CDD" id="cd16936">
    <property type="entry name" value="HATPase_RsbW-like"/>
    <property type="match status" value="1"/>
</dbReference>
<protein>
    <submittedName>
        <fullName evidence="2">ATP-binding protein</fullName>
    </submittedName>
</protein>
<dbReference type="InterPro" id="IPR002645">
    <property type="entry name" value="STAS_dom"/>
</dbReference>
<feature type="domain" description="STAS" evidence="1">
    <location>
        <begin position="17"/>
        <end position="115"/>
    </location>
</feature>
<sequence>MLTVDSVHDLEREISRLTVSGHLTADRRDYLRTCLSKALAACPRAVIVDLRDFDDVSGTAAALFVAAQVTARQDYGVALLWVMPARGALRTRLDVPHWRRALRLHDRLDQAVAALDAGPPAPEQFRVVLRPDALAVSRARALVHEACVSRGVPQLAATACRIVVELALNAVVHAGTECTVTAGRRGAYLWISVRDGDPAPPRLPAGRPTGLHLLERRAAAWGWLRGAAGKTVWAAVRLPA</sequence>
<gene>
    <name evidence="2" type="ORF">Daura_23955</name>
</gene>
<dbReference type="Proteomes" id="UP001058003">
    <property type="component" value="Chromosome"/>
</dbReference>
<proteinExistence type="predicted"/>
<dbReference type="OrthoDB" id="3364147at2"/>
<accession>A0A9Q9IU03</accession>
<dbReference type="GO" id="GO:0005524">
    <property type="term" value="F:ATP binding"/>
    <property type="evidence" value="ECO:0007669"/>
    <property type="project" value="UniProtKB-KW"/>
</dbReference>
<keyword evidence="3" id="KW-1185">Reference proteome</keyword>
<keyword evidence="2" id="KW-0547">Nucleotide-binding</keyword>
<dbReference type="InterPro" id="IPR036513">
    <property type="entry name" value="STAS_dom_sf"/>
</dbReference>